<organism evidence="2 3">
    <name type="scientific">Cloeon dipterum</name>
    <dbReference type="NCBI Taxonomy" id="197152"/>
    <lineage>
        <taxon>Eukaryota</taxon>
        <taxon>Metazoa</taxon>
        <taxon>Ecdysozoa</taxon>
        <taxon>Arthropoda</taxon>
        <taxon>Hexapoda</taxon>
        <taxon>Insecta</taxon>
        <taxon>Pterygota</taxon>
        <taxon>Palaeoptera</taxon>
        <taxon>Ephemeroptera</taxon>
        <taxon>Pisciforma</taxon>
        <taxon>Baetidae</taxon>
        <taxon>Cloeon</taxon>
    </lineage>
</organism>
<name>A0A8S1BVV1_9INSE</name>
<keyword evidence="3" id="KW-1185">Reference proteome</keyword>
<evidence type="ECO:0000256" key="1">
    <source>
        <dbReference type="SAM" id="Phobius"/>
    </source>
</evidence>
<accession>A0A8S1BVV1</accession>
<dbReference type="Proteomes" id="UP000494165">
    <property type="component" value="Unassembled WGS sequence"/>
</dbReference>
<reference evidence="2 3" key="1">
    <citation type="submission" date="2020-04" db="EMBL/GenBank/DDBJ databases">
        <authorList>
            <person name="Alioto T."/>
            <person name="Alioto T."/>
            <person name="Gomez Garrido J."/>
        </authorList>
    </citation>
    <scope>NUCLEOTIDE SEQUENCE [LARGE SCALE GENOMIC DNA]</scope>
</reference>
<evidence type="ECO:0000313" key="3">
    <source>
        <dbReference type="Proteomes" id="UP000494165"/>
    </source>
</evidence>
<sequence length="523" mass="57365">MEHRSAVESRRRPFGLGSLLYGPALGWLLAIKLKVVLVAIAVAVAMARGSKFWGPGSWGCATSYESPGPWVEEFPGPVKAYQERSDNFESESLTSRVMSGIELAKVGWKAVTESDEQNESCRARLTCEARQIAKESPPLAKMLDVFGASLRAVPYCLLRPPTKQKMMRTLIFLAVVVAVVLAAPAEEETGVAEVDNGMERSSNASNTLTLPGIGDVSLSGTSLLHGFLVGSFALFAVVGLATVLTLILPWFGLRKVIDNWSCALTGSCGYDPYNGNQLAYDHYQNYQQPAPTAYQQQQTAAAAGYSANPSPTYHQRSSDLLNPILQALSSAYESRLLRSDETRTPTKAVTMLARIFFFLAVIQFSDVIGAHEKRSTSVLGTNCKIRSKALPNEYLTQLPKDQSGLVVSAASSGSPLSTKWKLTQLNVDGKTFFELQNRQFETYMNNYYYTELWMVSGARQDFAATNKRDTLWIVEPAQLNVPVTIKHVVTGSYLTIPKGSFAQRNVFLSRASSGDESKWEIVC</sequence>
<comment type="caution">
    <text evidence="2">The sequence shown here is derived from an EMBL/GenBank/DDBJ whole genome shotgun (WGS) entry which is preliminary data.</text>
</comment>
<keyword evidence="1" id="KW-0472">Membrane</keyword>
<feature type="transmembrane region" description="Helical" evidence="1">
    <location>
        <begin position="227"/>
        <end position="251"/>
    </location>
</feature>
<protein>
    <submittedName>
        <fullName evidence="2">Uncharacterized protein</fullName>
    </submittedName>
</protein>
<keyword evidence="1" id="KW-1133">Transmembrane helix</keyword>
<feature type="transmembrane region" description="Helical" evidence="1">
    <location>
        <begin position="20"/>
        <end position="47"/>
    </location>
</feature>
<evidence type="ECO:0000313" key="2">
    <source>
        <dbReference type="EMBL" id="CAB3359919.1"/>
    </source>
</evidence>
<keyword evidence="1" id="KW-0812">Transmembrane</keyword>
<dbReference type="EMBL" id="CADEPI010000002">
    <property type="protein sequence ID" value="CAB3359919.1"/>
    <property type="molecule type" value="Genomic_DNA"/>
</dbReference>
<proteinExistence type="predicted"/>
<feature type="transmembrane region" description="Helical" evidence="1">
    <location>
        <begin position="167"/>
        <end position="185"/>
    </location>
</feature>
<gene>
    <name evidence="2" type="ORF">CLODIP_2_CD07957</name>
</gene>
<dbReference type="AlphaFoldDB" id="A0A8S1BVV1"/>